<accession>A0A6J4PHH0</accession>
<feature type="domain" description="ABC transporter" evidence="7">
    <location>
        <begin position="2"/>
        <end position="245"/>
    </location>
</feature>
<dbReference type="PROSITE" id="PS00211">
    <property type="entry name" value="ABC_TRANSPORTER_1"/>
    <property type="match status" value="1"/>
</dbReference>
<dbReference type="PANTHER" id="PTHR43166">
    <property type="entry name" value="AMINO ACID IMPORT ATP-BINDING PROTEIN"/>
    <property type="match status" value="1"/>
</dbReference>
<keyword evidence="1" id="KW-0813">Transport</keyword>
<dbReference type="Gene3D" id="3.40.50.300">
    <property type="entry name" value="P-loop containing nucleotide triphosphate hydrolases"/>
    <property type="match status" value="1"/>
</dbReference>
<dbReference type="InterPro" id="IPR017871">
    <property type="entry name" value="ABC_transporter-like_CS"/>
</dbReference>
<name>A0A6J4PHH0_9ACTN</name>
<dbReference type="PANTHER" id="PTHR43166:SF6">
    <property type="entry name" value="PHOSPHONATES IMPORT ATP-BINDING PROTEIN PHNC"/>
    <property type="match status" value="1"/>
</dbReference>
<keyword evidence="4 8" id="KW-0067">ATP-binding</keyword>
<dbReference type="EMBL" id="CADCUN010000284">
    <property type="protein sequence ID" value="CAA9410226.1"/>
    <property type="molecule type" value="Genomic_DNA"/>
</dbReference>
<evidence type="ECO:0000256" key="1">
    <source>
        <dbReference type="ARBA" id="ARBA00022448"/>
    </source>
</evidence>
<gene>
    <name evidence="8" type="ORF">AVDCRST_MAG60-2614</name>
</gene>
<keyword evidence="3" id="KW-0547">Nucleotide-binding</keyword>
<keyword evidence="6" id="KW-0472">Membrane</keyword>
<dbReference type="InterPro" id="IPR027417">
    <property type="entry name" value="P-loop_NTPase"/>
</dbReference>
<evidence type="ECO:0000313" key="8">
    <source>
        <dbReference type="EMBL" id="CAA9410226.1"/>
    </source>
</evidence>
<dbReference type="InterPro" id="IPR003593">
    <property type="entry name" value="AAA+_ATPase"/>
</dbReference>
<proteinExistence type="predicted"/>
<dbReference type="SMART" id="SM00382">
    <property type="entry name" value="AAA"/>
    <property type="match status" value="1"/>
</dbReference>
<keyword evidence="5" id="KW-1278">Translocase</keyword>
<dbReference type="InterPro" id="IPR012693">
    <property type="entry name" value="ABC_transpr_PhnC"/>
</dbReference>
<dbReference type="Pfam" id="PF00005">
    <property type="entry name" value="ABC_tran"/>
    <property type="match status" value="1"/>
</dbReference>
<organism evidence="8">
    <name type="scientific">uncultured Nocardioides sp</name>
    <dbReference type="NCBI Taxonomy" id="198441"/>
    <lineage>
        <taxon>Bacteria</taxon>
        <taxon>Bacillati</taxon>
        <taxon>Actinomycetota</taxon>
        <taxon>Actinomycetes</taxon>
        <taxon>Propionibacteriales</taxon>
        <taxon>Nocardioidaceae</taxon>
        <taxon>Nocardioides</taxon>
        <taxon>environmental samples</taxon>
    </lineage>
</organism>
<evidence type="ECO:0000256" key="5">
    <source>
        <dbReference type="ARBA" id="ARBA00022967"/>
    </source>
</evidence>
<evidence type="ECO:0000256" key="6">
    <source>
        <dbReference type="ARBA" id="ARBA00023136"/>
    </source>
</evidence>
<dbReference type="SUPFAM" id="SSF52540">
    <property type="entry name" value="P-loop containing nucleoside triphosphate hydrolases"/>
    <property type="match status" value="1"/>
</dbReference>
<evidence type="ECO:0000259" key="7">
    <source>
        <dbReference type="PROSITE" id="PS50893"/>
    </source>
</evidence>
<evidence type="ECO:0000256" key="4">
    <source>
        <dbReference type="ARBA" id="ARBA00022840"/>
    </source>
</evidence>
<dbReference type="GO" id="GO:0016020">
    <property type="term" value="C:membrane"/>
    <property type="evidence" value="ECO:0007669"/>
    <property type="project" value="InterPro"/>
</dbReference>
<reference evidence="8" key="1">
    <citation type="submission" date="2020-02" db="EMBL/GenBank/DDBJ databases">
        <authorList>
            <person name="Meier V. D."/>
        </authorList>
    </citation>
    <scope>NUCLEOTIDE SEQUENCE</scope>
    <source>
        <strain evidence="8">AVDCRST_MAG60</strain>
    </source>
</reference>
<sequence length="248" mass="26303">MFTLRGAGVRYREVVALEGCDLEIGAGERVAVIGPSGAGKSSLIALLNGTVTPTEGTVTALGCDLARAPGRAAQAVRRQIGTIYQHFDLVEELRVVHNVNAGRLGAWPFWRAALSLVRPSGVADVRRALERVGIPEKLESRTSTLSGGQKQRVAIARVLVQRPRAILADEPIASLDPRLGGEVIDLLNEVSADLGTTLVTSLHDVTMALGRFERILALKAGRIVFDRPPDAVSSGDIEDLYAAVGSPS</sequence>
<dbReference type="CDD" id="cd03256">
    <property type="entry name" value="ABC_PhnC_transporter"/>
    <property type="match status" value="1"/>
</dbReference>
<evidence type="ECO:0000256" key="3">
    <source>
        <dbReference type="ARBA" id="ARBA00022741"/>
    </source>
</evidence>
<keyword evidence="2" id="KW-1003">Cell membrane</keyword>
<dbReference type="GO" id="GO:0016887">
    <property type="term" value="F:ATP hydrolysis activity"/>
    <property type="evidence" value="ECO:0007669"/>
    <property type="project" value="InterPro"/>
</dbReference>
<dbReference type="GO" id="GO:0015416">
    <property type="term" value="F:ABC-type phosphonate transporter activity"/>
    <property type="evidence" value="ECO:0007669"/>
    <property type="project" value="InterPro"/>
</dbReference>
<dbReference type="AlphaFoldDB" id="A0A6J4PHH0"/>
<evidence type="ECO:0000256" key="2">
    <source>
        <dbReference type="ARBA" id="ARBA00022475"/>
    </source>
</evidence>
<dbReference type="GO" id="GO:0005524">
    <property type="term" value="F:ATP binding"/>
    <property type="evidence" value="ECO:0007669"/>
    <property type="project" value="UniProtKB-KW"/>
</dbReference>
<dbReference type="PROSITE" id="PS50893">
    <property type="entry name" value="ABC_TRANSPORTER_2"/>
    <property type="match status" value="1"/>
</dbReference>
<protein>
    <submittedName>
        <fullName evidence="8">Phosphonate ABC transporter ATP-binding protein PhnC</fullName>
    </submittedName>
</protein>
<dbReference type="InterPro" id="IPR050086">
    <property type="entry name" value="MetN_ABC_transporter-like"/>
</dbReference>
<dbReference type="InterPro" id="IPR003439">
    <property type="entry name" value="ABC_transporter-like_ATP-bd"/>
</dbReference>